<dbReference type="PROSITE" id="PS50165">
    <property type="entry name" value="UVRC"/>
    <property type="match status" value="1"/>
</dbReference>
<evidence type="ECO:0000256" key="4">
    <source>
        <dbReference type="ARBA" id="ARBA00022881"/>
    </source>
</evidence>
<keyword evidence="5 6" id="KW-0234">DNA repair</keyword>
<dbReference type="PANTHER" id="PTHR30562:SF1">
    <property type="entry name" value="UVRABC SYSTEM PROTEIN C"/>
    <property type="match status" value="1"/>
</dbReference>
<dbReference type="Gene3D" id="3.30.420.340">
    <property type="entry name" value="UvrC, RNAse H endonuclease domain"/>
    <property type="match status" value="2"/>
</dbReference>
<keyword evidence="11" id="KW-0378">Hydrolase</keyword>
<comment type="function">
    <text evidence="6">The UvrABC repair system catalyzes the recognition and processing of DNA lesions. UvrC both incises the 5' and 3' sides of the lesion. The N-terminal half is responsible for the 3' incision and the C-terminal half is responsible for the 5' incision.</text>
</comment>
<comment type="similarity">
    <text evidence="6">Belongs to the UvrC family.</text>
</comment>
<keyword evidence="2 6" id="KW-0227">DNA damage</keyword>
<dbReference type="NCBIfam" id="TIGR00194">
    <property type="entry name" value="uvrC"/>
    <property type="match status" value="1"/>
</dbReference>
<dbReference type="InterPro" id="IPR036876">
    <property type="entry name" value="UVR_dom_sf"/>
</dbReference>
<evidence type="ECO:0000256" key="7">
    <source>
        <dbReference type="SAM" id="MobiDB-lite"/>
    </source>
</evidence>
<dbReference type="InterPro" id="IPR038476">
    <property type="entry name" value="UvrC_RNase_H_dom_sf"/>
</dbReference>
<dbReference type="PROSITE" id="PS50151">
    <property type="entry name" value="UVR"/>
    <property type="match status" value="1"/>
</dbReference>
<evidence type="ECO:0000313" key="12">
    <source>
        <dbReference type="Proteomes" id="UP001523369"/>
    </source>
</evidence>
<evidence type="ECO:0000256" key="1">
    <source>
        <dbReference type="ARBA" id="ARBA00022490"/>
    </source>
</evidence>
<dbReference type="CDD" id="cd10434">
    <property type="entry name" value="GIY-YIG_UvrC_Cho"/>
    <property type="match status" value="1"/>
</dbReference>
<dbReference type="HAMAP" id="MF_00203">
    <property type="entry name" value="UvrC"/>
    <property type="match status" value="1"/>
</dbReference>
<comment type="subcellular location">
    <subcellularLocation>
        <location evidence="6">Cytoplasm</location>
    </subcellularLocation>
</comment>
<dbReference type="Gene3D" id="1.10.150.20">
    <property type="entry name" value="5' to 3' exonuclease, C-terminal subdomain"/>
    <property type="match status" value="1"/>
</dbReference>
<dbReference type="InterPro" id="IPR003583">
    <property type="entry name" value="Hlx-hairpin-Hlx_DNA-bd_motif"/>
</dbReference>
<dbReference type="InterPro" id="IPR050066">
    <property type="entry name" value="UvrABC_protein_C"/>
</dbReference>
<dbReference type="SMART" id="SM00278">
    <property type="entry name" value="HhH1"/>
    <property type="match status" value="2"/>
</dbReference>
<evidence type="ECO:0000256" key="5">
    <source>
        <dbReference type="ARBA" id="ARBA00023204"/>
    </source>
</evidence>
<dbReference type="Gene3D" id="3.40.1440.10">
    <property type="entry name" value="GIY-YIG endonuclease"/>
    <property type="match status" value="1"/>
</dbReference>
<evidence type="ECO:0000259" key="8">
    <source>
        <dbReference type="PROSITE" id="PS50151"/>
    </source>
</evidence>
<evidence type="ECO:0000259" key="10">
    <source>
        <dbReference type="PROSITE" id="PS50165"/>
    </source>
</evidence>
<feature type="region of interest" description="Disordered" evidence="7">
    <location>
        <begin position="742"/>
        <end position="788"/>
    </location>
</feature>
<feature type="domain" description="GIY-YIG" evidence="9">
    <location>
        <begin position="16"/>
        <end position="95"/>
    </location>
</feature>
<organism evidence="11 12">
    <name type="scientific">Paractinoplanes aksuensis</name>
    <dbReference type="NCBI Taxonomy" id="2939490"/>
    <lineage>
        <taxon>Bacteria</taxon>
        <taxon>Bacillati</taxon>
        <taxon>Actinomycetota</taxon>
        <taxon>Actinomycetes</taxon>
        <taxon>Micromonosporales</taxon>
        <taxon>Micromonosporaceae</taxon>
        <taxon>Paractinoplanes</taxon>
    </lineage>
</organism>
<evidence type="ECO:0000256" key="2">
    <source>
        <dbReference type="ARBA" id="ARBA00022763"/>
    </source>
</evidence>
<keyword evidence="1 6" id="KW-0963">Cytoplasm</keyword>
<dbReference type="GO" id="GO:0016787">
    <property type="term" value="F:hydrolase activity"/>
    <property type="evidence" value="ECO:0007669"/>
    <property type="project" value="UniProtKB-KW"/>
</dbReference>
<dbReference type="Pfam" id="PF22920">
    <property type="entry name" value="UvrC_RNaseH"/>
    <property type="match status" value="1"/>
</dbReference>
<comment type="subunit">
    <text evidence="6">Interacts with UvrB in an incision complex.</text>
</comment>
<dbReference type="InterPro" id="IPR035901">
    <property type="entry name" value="GIY-YIG_endonuc_sf"/>
</dbReference>
<proteinExistence type="inferred from homology"/>
<keyword evidence="3 6" id="KW-0228">DNA excision</keyword>
<dbReference type="SUPFAM" id="SSF47781">
    <property type="entry name" value="RuvA domain 2-like"/>
    <property type="match status" value="1"/>
</dbReference>
<dbReference type="InterPro" id="IPR000305">
    <property type="entry name" value="GIY-YIG_endonuc"/>
</dbReference>
<dbReference type="Gene3D" id="4.10.860.10">
    <property type="entry name" value="UVR domain"/>
    <property type="match status" value="1"/>
</dbReference>
<dbReference type="Pfam" id="PF14520">
    <property type="entry name" value="HHH_5"/>
    <property type="match status" value="1"/>
</dbReference>
<keyword evidence="4 6" id="KW-0267">Excision nuclease</keyword>
<dbReference type="SMART" id="SM00465">
    <property type="entry name" value="GIYc"/>
    <property type="match status" value="1"/>
</dbReference>
<dbReference type="SUPFAM" id="SSF46600">
    <property type="entry name" value="C-terminal UvrC-binding domain of UvrB"/>
    <property type="match status" value="1"/>
</dbReference>
<dbReference type="Pfam" id="PF01541">
    <property type="entry name" value="GIY-YIG"/>
    <property type="match status" value="1"/>
</dbReference>
<keyword evidence="6" id="KW-0742">SOS response</keyword>
<comment type="caution">
    <text evidence="11">The sequence shown here is derived from an EMBL/GenBank/DDBJ whole genome shotgun (WGS) entry which is preliminary data.</text>
</comment>
<dbReference type="InterPro" id="IPR004791">
    <property type="entry name" value="UvrC"/>
</dbReference>
<dbReference type="Pfam" id="PF08459">
    <property type="entry name" value="UvrC_RNaseH_dom"/>
    <property type="match status" value="2"/>
</dbReference>
<reference evidence="11 12" key="1">
    <citation type="submission" date="2022-06" db="EMBL/GenBank/DDBJ databases">
        <title>New Species of the Genus Actinoplanes, ActinopZanes ferrugineus.</title>
        <authorList>
            <person name="Ding P."/>
        </authorList>
    </citation>
    <scope>NUCLEOTIDE SEQUENCE [LARGE SCALE GENOMIC DNA]</scope>
    <source>
        <strain evidence="11 12">TRM88003</strain>
    </source>
</reference>
<dbReference type="Proteomes" id="UP001523369">
    <property type="component" value="Unassembled WGS sequence"/>
</dbReference>
<evidence type="ECO:0000259" key="9">
    <source>
        <dbReference type="PROSITE" id="PS50164"/>
    </source>
</evidence>
<dbReference type="InterPro" id="IPR047296">
    <property type="entry name" value="GIY-YIG_UvrC_Cho"/>
</dbReference>
<dbReference type="InterPro" id="IPR001943">
    <property type="entry name" value="UVR_dom"/>
</dbReference>
<dbReference type="NCBIfam" id="NF001824">
    <property type="entry name" value="PRK00558.1-5"/>
    <property type="match status" value="1"/>
</dbReference>
<sequence>MPDPSSYRPAPGTVPESPGVYRFRDPGGRVIYVGKAKNLRNRLNSYFADTWSLHARTQQMVTTASSVDWVTVGTEVEALQLEFSWIKEFDPRFNVKYRDDKSYPFLAVTLNEEFPRLQVMRGAKRKGVRYFGPYSHAWAIRETLDLLLRVFPARTCSSGVFKRSGQIGRPCLLGYIGKCSAPCVGTVTADQHRAIVDDFCDFMAGKTDTFVKRLERDMMQASEELNFEHAARLRDDIAALRRAMEKQTVVLGDGTDADVVAFAEDPLEAAVQVFHVRDGRVRGQRGWVVEKVEDLTTGDLVHHFCSQVYGGEEGEGDVPREVLVPALPDDAGALADWLSEHRGSRVSLRVPQRGDKRTLMETVSRNAGEVLQRHKLRRAGDLTTRSKALDEIAEALGLDSAPLRIECFDVSQIQGTDVVASMVVFEDGLARKSEYRRFAIRGNPDGSGTDDLAAMSEVMRRRFARFRAQPGADAPQDHPDPDDPDDADLVGADDTDFAGADDSAAGSVASGTAAPGSGGGWAEAAAAGQLAAGPAADDAATNGMTAAATGGVTAAATGGVTAAATGGVTAAASVASGLDDGDVATADLPGIDPLTGRPRRFAYPPQLVVVDGGQPQVNAVAAVLSDLGITDVALCGLAKRLEEVWLPGDDFPVILPRTSEALYLLQRVRDEAHRFAITFHRQRRSKRMTASALDNVPGLGETRRKALLRHFGSLKRVAAATPEEITEIPGIGRRTAEALLAALNPEPTKPAADGGPAAEGSVPSGGAGRTKAGANRSKAPHPSAGNRG</sequence>
<feature type="domain" description="UVR" evidence="8">
    <location>
        <begin position="208"/>
        <end position="243"/>
    </location>
</feature>
<evidence type="ECO:0000256" key="6">
    <source>
        <dbReference type="HAMAP-Rule" id="MF_00203"/>
    </source>
</evidence>
<evidence type="ECO:0000313" key="11">
    <source>
        <dbReference type="EMBL" id="MCO8276310.1"/>
    </source>
</evidence>
<dbReference type="PROSITE" id="PS50164">
    <property type="entry name" value="GIY_YIG"/>
    <property type="match status" value="1"/>
</dbReference>
<accession>A0ABT1E2E5</accession>
<dbReference type="SUPFAM" id="SSF82771">
    <property type="entry name" value="GIY-YIG endonuclease"/>
    <property type="match status" value="1"/>
</dbReference>
<dbReference type="Pfam" id="PF02151">
    <property type="entry name" value="UVR"/>
    <property type="match status" value="1"/>
</dbReference>
<keyword evidence="12" id="KW-1185">Reference proteome</keyword>
<feature type="compositionally biased region" description="Low complexity" evidence="7">
    <location>
        <begin position="497"/>
        <end position="515"/>
    </location>
</feature>
<protein>
    <recommendedName>
        <fullName evidence="6">UvrABC system protein C</fullName>
        <shortName evidence="6">Protein UvrC</shortName>
    </recommendedName>
    <alternativeName>
        <fullName evidence="6">Excinuclease ABC subunit C</fullName>
    </alternativeName>
</protein>
<dbReference type="EMBL" id="JAMYJR010000044">
    <property type="protein sequence ID" value="MCO8276310.1"/>
    <property type="molecule type" value="Genomic_DNA"/>
</dbReference>
<gene>
    <name evidence="6 11" type="primary">uvrC</name>
    <name evidence="11" type="ORF">M1L60_37600</name>
</gene>
<feature type="region of interest" description="Disordered" evidence="7">
    <location>
        <begin position="469"/>
        <end position="521"/>
    </location>
</feature>
<dbReference type="PANTHER" id="PTHR30562">
    <property type="entry name" value="UVRC/OXIDOREDUCTASE"/>
    <property type="match status" value="1"/>
</dbReference>
<feature type="compositionally biased region" description="Acidic residues" evidence="7">
    <location>
        <begin position="482"/>
        <end position="496"/>
    </location>
</feature>
<evidence type="ECO:0000256" key="3">
    <source>
        <dbReference type="ARBA" id="ARBA00022769"/>
    </source>
</evidence>
<name>A0ABT1E2E5_9ACTN</name>
<dbReference type="InterPro" id="IPR010994">
    <property type="entry name" value="RuvA_2-like"/>
</dbReference>
<feature type="domain" description="UvrC family homology region profile" evidence="10">
    <location>
        <begin position="259"/>
        <end position="482"/>
    </location>
</feature>
<dbReference type="InterPro" id="IPR001162">
    <property type="entry name" value="UvrC_RNase_H_dom"/>
</dbReference>